<comment type="similarity">
    <text evidence="5">Belongs to the RimM family.</text>
</comment>
<dbReference type="OrthoDB" id="9810331at2"/>
<dbReference type="InterPro" id="IPR002676">
    <property type="entry name" value="RimM_N"/>
</dbReference>
<dbReference type="GO" id="GO:0043022">
    <property type="term" value="F:ribosome binding"/>
    <property type="evidence" value="ECO:0007669"/>
    <property type="project" value="InterPro"/>
</dbReference>
<comment type="subcellular location">
    <subcellularLocation>
        <location evidence="5">Cytoplasm</location>
    </subcellularLocation>
</comment>
<dbReference type="InterPro" id="IPR036976">
    <property type="entry name" value="RimM_N_sf"/>
</dbReference>
<dbReference type="Pfam" id="PF24986">
    <property type="entry name" value="PRC_RimM"/>
    <property type="match status" value="1"/>
</dbReference>
<evidence type="ECO:0000313" key="9">
    <source>
        <dbReference type="Proteomes" id="UP000195918"/>
    </source>
</evidence>
<feature type="domain" description="RimM N-terminal" evidence="6">
    <location>
        <begin position="7"/>
        <end position="89"/>
    </location>
</feature>
<evidence type="ECO:0000259" key="7">
    <source>
        <dbReference type="Pfam" id="PF24986"/>
    </source>
</evidence>
<evidence type="ECO:0000256" key="3">
    <source>
        <dbReference type="ARBA" id="ARBA00022552"/>
    </source>
</evidence>
<sequence length="176" mass="20192">MTEYLNVGKIVNTQGIKGEVRVISKTDFSDERYKKGKDLFLFQENKKPITLTVKSHRKHKNFDIISFEDHPNINDVEKYRDGILKVDKKDLGKLEKNAFYYHQIVGLEVFDEEGKLMGTIKEILSPGANDVWVIGQNQKGKKDILIPYIESVVTLVDIANNRVEVEIPEGLIDDEN</sequence>
<dbReference type="GO" id="GO:0005840">
    <property type="term" value="C:ribosome"/>
    <property type="evidence" value="ECO:0007669"/>
    <property type="project" value="InterPro"/>
</dbReference>
<dbReference type="SUPFAM" id="SSF50447">
    <property type="entry name" value="Translation proteins"/>
    <property type="match status" value="1"/>
</dbReference>
<dbReference type="Pfam" id="PF01782">
    <property type="entry name" value="RimM"/>
    <property type="match status" value="1"/>
</dbReference>
<name>A0A1X6WR92_9ENTE</name>
<dbReference type="GO" id="GO:0005737">
    <property type="term" value="C:cytoplasm"/>
    <property type="evidence" value="ECO:0007669"/>
    <property type="project" value="UniProtKB-SubCell"/>
</dbReference>
<dbReference type="Proteomes" id="UP000195918">
    <property type="component" value="Unassembled WGS sequence"/>
</dbReference>
<keyword evidence="1 5" id="KW-0963">Cytoplasm</keyword>
<comment type="function">
    <text evidence="5">An accessory protein needed during the final step in the assembly of 30S ribosomal subunit, possibly for assembly of the head region. Essential for efficient processing of 16S rRNA. May be needed both before and after RbfA during the maturation of 16S rRNA. It has affinity for free ribosomal 30S subunits but not for 70S ribosomes.</text>
</comment>
<evidence type="ECO:0000256" key="5">
    <source>
        <dbReference type="HAMAP-Rule" id="MF_00014"/>
    </source>
</evidence>
<dbReference type="NCBIfam" id="TIGR02273">
    <property type="entry name" value="16S_RimM"/>
    <property type="match status" value="1"/>
</dbReference>
<dbReference type="EMBL" id="FWFD01000015">
    <property type="protein sequence ID" value="SLM86752.1"/>
    <property type="molecule type" value="Genomic_DNA"/>
</dbReference>
<evidence type="ECO:0000313" key="8">
    <source>
        <dbReference type="EMBL" id="SLM86752.1"/>
    </source>
</evidence>
<reference evidence="9" key="1">
    <citation type="submission" date="2017-02" db="EMBL/GenBank/DDBJ databases">
        <authorList>
            <person name="Dridi B."/>
        </authorList>
    </citation>
    <scope>NUCLEOTIDE SEQUENCE [LARGE SCALE GENOMIC DNA]</scope>
    <source>
        <strain evidence="9">bH819</strain>
    </source>
</reference>
<dbReference type="HAMAP" id="MF_00014">
    <property type="entry name" value="Ribosome_mat_RimM"/>
    <property type="match status" value="1"/>
</dbReference>
<keyword evidence="9" id="KW-1185">Reference proteome</keyword>
<dbReference type="PANTHER" id="PTHR33692">
    <property type="entry name" value="RIBOSOME MATURATION FACTOR RIMM"/>
    <property type="match status" value="1"/>
</dbReference>
<dbReference type="PANTHER" id="PTHR33692:SF1">
    <property type="entry name" value="RIBOSOME MATURATION FACTOR RIMM"/>
    <property type="match status" value="1"/>
</dbReference>
<gene>
    <name evidence="5" type="primary">rimM</name>
    <name evidence="8" type="ORF">FM121_11695</name>
</gene>
<dbReference type="InterPro" id="IPR011961">
    <property type="entry name" value="RimM"/>
</dbReference>
<keyword evidence="3 5" id="KW-0698">rRNA processing</keyword>
<dbReference type="InterPro" id="IPR011033">
    <property type="entry name" value="PRC_barrel-like_sf"/>
</dbReference>
<dbReference type="GO" id="GO:0042274">
    <property type="term" value="P:ribosomal small subunit biogenesis"/>
    <property type="evidence" value="ECO:0007669"/>
    <property type="project" value="UniProtKB-UniRule"/>
</dbReference>
<dbReference type="Gene3D" id="2.30.30.240">
    <property type="entry name" value="PRC-barrel domain"/>
    <property type="match status" value="1"/>
</dbReference>
<dbReference type="AlphaFoldDB" id="A0A1X6WR92"/>
<evidence type="ECO:0000259" key="6">
    <source>
        <dbReference type="Pfam" id="PF01782"/>
    </source>
</evidence>
<comment type="domain">
    <text evidence="5">The PRC barrel domain binds ribosomal protein uS19.</text>
</comment>
<keyword evidence="2 5" id="KW-0690">Ribosome biogenesis</keyword>
<dbReference type="GO" id="GO:0006364">
    <property type="term" value="P:rRNA processing"/>
    <property type="evidence" value="ECO:0007669"/>
    <property type="project" value="UniProtKB-UniRule"/>
</dbReference>
<dbReference type="RefSeq" id="WP_086952364.1">
    <property type="nucleotide sequence ID" value="NZ_FWFD01000015.1"/>
</dbReference>
<dbReference type="Gene3D" id="2.40.30.60">
    <property type="entry name" value="RimM"/>
    <property type="match status" value="1"/>
</dbReference>
<accession>A0A1X6WR92</accession>
<feature type="domain" description="Ribosome maturation factor RimM PRC barrel" evidence="7">
    <location>
        <begin position="102"/>
        <end position="171"/>
    </location>
</feature>
<protein>
    <recommendedName>
        <fullName evidence="5">Ribosome maturation factor RimM</fullName>
    </recommendedName>
</protein>
<evidence type="ECO:0000256" key="1">
    <source>
        <dbReference type="ARBA" id="ARBA00022490"/>
    </source>
</evidence>
<dbReference type="InterPro" id="IPR009000">
    <property type="entry name" value="Transl_B-barrel_sf"/>
</dbReference>
<comment type="subunit">
    <text evidence="5">Binds ribosomal protein uS19.</text>
</comment>
<proteinExistence type="inferred from homology"/>
<organism evidence="8 9">
    <name type="scientific">Vagococcus fluvialis bH819</name>
    <dbReference type="NCBI Taxonomy" id="1255619"/>
    <lineage>
        <taxon>Bacteria</taxon>
        <taxon>Bacillati</taxon>
        <taxon>Bacillota</taxon>
        <taxon>Bacilli</taxon>
        <taxon>Lactobacillales</taxon>
        <taxon>Enterococcaceae</taxon>
        <taxon>Vagococcus</taxon>
    </lineage>
</organism>
<evidence type="ECO:0000256" key="2">
    <source>
        <dbReference type="ARBA" id="ARBA00022517"/>
    </source>
</evidence>
<dbReference type="SUPFAM" id="SSF50346">
    <property type="entry name" value="PRC-barrel domain"/>
    <property type="match status" value="1"/>
</dbReference>
<evidence type="ECO:0000256" key="4">
    <source>
        <dbReference type="ARBA" id="ARBA00023186"/>
    </source>
</evidence>
<keyword evidence="4 5" id="KW-0143">Chaperone</keyword>
<dbReference type="InterPro" id="IPR056792">
    <property type="entry name" value="PRC_RimM"/>
</dbReference>